<dbReference type="GO" id="GO:0071944">
    <property type="term" value="C:cell periphery"/>
    <property type="evidence" value="ECO:0007669"/>
    <property type="project" value="UniProtKB-ARBA"/>
</dbReference>
<protein>
    <recommendedName>
        <fullName evidence="12">Mid2 domain-containing protein</fullName>
    </recommendedName>
</protein>
<evidence type="ECO:0000256" key="5">
    <source>
        <dbReference type="SAM" id="MobiDB-lite"/>
    </source>
</evidence>
<organism evidence="9 10">
    <name type="scientific">Aspergillus tanneri</name>
    <dbReference type="NCBI Taxonomy" id="1220188"/>
    <lineage>
        <taxon>Eukaryota</taxon>
        <taxon>Fungi</taxon>
        <taxon>Dikarya</taxon>
        <taxon>Ascomycota</taxon>
        <taxon>Pezizomycotina</taxon>
        <taxon>Eurotiomycetes</taxon>
        <taxon>Eurotiomycetidae</taxon>
        <taxon>Eurotiales</taxon>
        <taxon>Aspergillaceae</taxon>
        <taxon>Aspergillus</taxon>
        <taxon>Aspergillus subgen. Circumdati</taxon>
    </lineage>
</organism>
<dbReference type="Proteomes" id="UP000308092">
    <property type="component" value="Unassembled WGS sequence"/>
</dbReference>
<keyword evidence="7" id="KW-0732">Signal</keyword>
<sequence length="278" mass="29761">MQLSGFLLACGLLQGVCALDPWYFTWTDPSKETHSESGSKPEICKEIDNPIGRHFEWGAGDGWCIYFWENRNCTGYASAGHTCKPWPWKADAQHSHLRSFKVAVNGTAVPTSPSDLTSASLSTSTTTSSTSSSTSSPISSPTNIPTSTPTADALSVENTDSSGSLSGGAIAGVVIGVLAGVALLAAAVWFVFFRRQKKPATTPESSSAPDPPATDNDADKEELVPREPPPAFEPTAELPYTPKEKPPIELRGDNAMVEMSDSHRVVELDATETVQRRY</sequence>
<evidence type="ECO:0000313" key="11">
    <source>
        <dbReference type="Proteomes" id="UP000324241"/>
    </source>
</evidence>
<dbReference type="RefSeq" id="XP_033428804.1">
    <property type="nucleotide sequence ID" value="XM_033566809.1"/>
</dbReference>
<feature type="signal peptide" evidence="7">
    <location>
        <begin position="1"/>
        <end position="18"/>
    </location>
</feature>
<keyword evidence="10" id="KW-1185">Reference proteome</keyword>
<dbReference type="EMBL" id="SOSA01000337">
    <property type="protein sequence ID" value="THC92408.1"/>
    <property type="molecule type" value="Genomic_DNA"/>
</dbReference>
<dbReference type="PANTHER" id="PTHR15549">
    <property type="entry name" value="PAIRED IMMUNOGLOBULIN-LIKE TYPE 2 RECEPTOR"/>
    <property type="match status" value="1"/>
</dbReference>
<feature type="compositionally biased region" description="Low complexity" evidence="5">
    <location>
        <begin position="110"/>
        <end position="150"/>
    </location>
</feature>
<feature type="transmembrane region" description="Helical" evidence="6">
    <location>
        <begin position="169"/>
        <end position="192"/>
    </location>
</feature>
<reference evidence="8 11" key="2">
    <citation type="submission" date="2019-08" db="EMBL/GenBank/DDBJ databases">
        <title>The genome sequence of a newly discovered highly antifungal drug resistant Aspergillus species, Aspergillus tanneri NIH 1004.</title>
        <authorList>
            <person name="Mounaud S."/>
            <person name="Singh I."/>
            <person name="Joardar V."/>
            <person name="Pakala S."/>
            <person name="Pakala S."/>
            <person name="Venepally P."/>
            <person name="Chung J.K."/>
            <person name="Losada L."/>
            <person name="Nierman W.C."/>
        </authorList>
    </citation>
    <scope>NUCLEOTIDE SEQUENCE [LARGE SCALE GENOMIC DNA]</scope>
    <source>
        <strain evidence="8 11">NIH1004</strain>
    </source>
</reference>
<reference evidence="9 10" key="1">
    <citation type="submission" date="2019-03" db="EMBL/GenBank/DDBJ databases">
        <title>The genome sequence of a newly discovered highly antifungal drug resistant Aspergillus species, Aspergillus tanneri NIH 1004.</title>
        <authorList>
            <person name="Mounaud S."/>
            <person name="Singh I."/>
            <person name="Joardar V."/>
            <person name="Pakala S."/>
            <person name="Pakala S."/>
            <person name="Venepally P."/>
            <person name="Hoover J."/>
            <person name="Nierman W."/>
            <person name="Chung J."/>
            <person name="Losada L."/>
        </authorList>
    </citation>
    <scope>NUCLEOTIDE SEQUENCE [LARGE SCALE GENOMIC DNA]</scope>
    <source>
        <strain evidence="9 10">NIH1004</strain>
    </source>
</reference>
<keyword evidence="2 6" id="KW-0812">Transmembrane</keyword>
<evidence type="ECO:0000313" key="8">
    <source>
        <dbReference type="EMBL" id="KAA8649443.1"/>
    </source>
</evidence>
<dbReference type="GeneID" id="54324816"/>
<dbReference type="Proteomes" id="UP000324241">
    <property type="component" value="Unassembled WGS sequence"/>
</dbReference>
<name>A0A4S3JDG6_9EURO</name>
<dbReference type="GO" id="GO:0016020">
    <property type="term" value="C:membrane"/>
    <property type="evidence" value="ECO:0007669"/>
    <property type="project" value="UniProtKB-SubCell"/>
</dbReference>
<feature type="compositionally biased region" description="Low complexity" evidence="5">
    <location>
        <begin position="199"/>
        <end position="208"/>
    </location>
</feature>
<feature type="chain" id="PRO_5036122101" description="Mid2 domain-containing protein" evidence="7">
    <location>
        <begin position="19"/>
        <end position="278"/>
    </location>
</feature>
<comment type="caution">
    <text evidence="9">The sequence shown here is derived from an EMBL/GenBank/DDBJ whole genome shotgun (WGS) entry which is preliminary data.</text>
</comment>
<evidence type="ECO:0000256" key="1">
    <source>
        <dbReference type="ARBA" id="ARBA00004167"/>
    </source>
</evidence>
<evidence type="ECO:0000256" key="3">
    <source>
        <dbReference type="ARBA" id="ARBA00022989"/>
    </source>
</evidence>
<gene>
    <name evidence="8" type="ORF">ATNIH1004_002114</name>
    <name evidence="9" type="ORF">EYZ11_008128</name>
</gene>
<dbReference type="PANTHER" id="PTHR15549:SF26">
    <property type="entry name" value="AXIAL BUDDING PATTERN PROTEIN 2-RELATED"/>
    <property type="match status" value="1"/>
</dbReference>
<proteinExistence type="predicted"/>
<evidence type="ECO:0000256" key="4">
    <source>
        <dbReference type="ARBA" id="ARBA00023136"/>
    </source>
</evidence>
<dbReference type="VEuPathDB" id="FungiDB:EYZ11_008128"/>
<evidence type="ECO:0008006" key="12">
    <source>
        <dbReference type="Google" id="ProtNLM"/>
    </source>
</evidence>
<keyword evidence="3 6" id="KW-1133">Transmembrane helix</keyword>
<evidence type="ECO:0000313" key="9">
    <source>
        <dbReference type="EMBL" id="THC92408.1"/>
    </source>
</evidence>
<dbReference type="EMBL" id="QUQM01000001">
    <property type="protein sequence ID" value="KAA8649443.1"/>
    <property type="molecule type" value="Genomic_DNA"/>
</dbReference>
<comment type="subcellular location">
    <subcellularLocation>
        <location evidence="1">Membrane</location>
        <topology evidence="1">Single-pass membrane protein</topology>
    </subcellularLocation>
</comment>
<dbReference type="STRING" id="1220188.A0A4S3JDG6"/>
<dbReference type="InterPro" id="IPR051694">
    <property type="entry name" value="Immunoregulatory_rcpt-like"/>
</dbReference>
<dbReference type="AlphaFoldDB" id="A0A4S3JDG6"/>
<evidence type="ECO:0000256" key="2">
    <source>
        <dbReference type="ARBA" id="ARBA00022692"/>
    </source>
</evidence>
<keyword evidence="4 6" id="KW-0472">Membrane</keyword>
<feature type="region of interest" description="Disordered" evidence="5">
    <location>
        <begin position="199"/>
        <end position="249"/>
    </location>
</feature>
<dbReference type="OrthoDB" id="4507065at2759"/>
<feature type="region of interest" description="Disordered" evidence="5">
    <location>
        <begin position="110"/>
        <end position="162"/>
    </location>
</feature>
<evidence type="ECO:0000256" key="7">
    <source>
        <dbReference type="SAM" id="SignalP"/>
    </source>
</evidence>
<evidence type="ECO:0000313" key="10">
    <source>
        <dbReference type="Proteomes" id="UP000308092"/>
    </source>
</evidence>
<evidence type="ECO:0000256" key="6">
    <source>
        <dbReference type="SAM" id="Phobius"/>
    </source>
</evidence>
<accession>A0A4S3JDG6</accession>